<accession>F5Y0K2</accession>
<organism evidence="3 4">
    <name type="scientific">Ramlibacter tataouinensis (strain ATCC BAA-407 / DSM 14655 / LMG 21543 / TTB310)</name>
    <dbReference type="NCBI Taxonomy" id="365046"/>
    <lineage>
        <taxon>Bacteria</taxon>
        <taxon>Pseudomonadati</taxon>
        <taxon>Pseudomonadota</taxon>
        <taxon>Betaproteobacteria</taxon>
        <taxon>Burkholderiales</taxon>
        <taxon>Comamonadaceae</taxon>
        <taxon>Ramlibacter</taxon>
    </lineage>
</organism>
<dbReference type="STRING" id="365046.Rta_23100"/>
<dbReference type="Proteomes" id="UP000008385">
    <property type="component" value="Chromosome"/>
</dbReference>
<dbReference type="KEGG" id="rta:Rta_23100"/>
<dbReference type="EMBL" id="CP000245">
    <property type="protein sequence ID" value="AEG93408.1"/>
    <property type="molecule type" value="Genomic_DNA"/>
</dbReference>
<evidence type="ECO:0000313" key="4">
    <source>
        <dbReference type="Proteomes" id="UP000008385"/>
    </source>
</evidence>
<keyword evidence="2" id="KW-1133">Transmembrane helix</keyword>
<dbReference type="PATRIC" id="fig|365046.3.peg.2366"/>
<feature type="region of interest" description="Disordered" evidence="1">
    <location>
        <begin position="177"/>
        <end position="198"/>
    </location>
</feature>
<dbReference type="InterPro" id="IPR022584">
    <property type="entry name" value="DUF2937"/>
</dbReference>
<reference evidence="3 4" key="2">
    <citation type="journal article" date="2011" name="PLoS ONE">
        <title>The Cyst-Dividing Bacterium Ramlibacter tataouinensis TTB310 Genome Reveals a Well-Stocked Toolbox for Adaptation to a Desert Environment.</title>
        <authorList>
            <person name="De Luca G."/>
            <person name="Barakat M."/>
            <person name="Ortet P."/>
            <person name="Fochesato S."/>
            <person name="Jourlin-Castelli C."/>
            <person name="Ansaldi M."/>
            <person name="Py B."/>
            <person name="Fichant G."/>
            <person name="Coutinho P.M."/>
            <person name="Voulhoux R."/>
            <person name="Bastien O."/>
            <person name="Marechal E."/>
            <person name="Henrissat B."/>
            <person name="Quentin Y."/>
            <person name="Noirot P."/>
            <person name="Filloux A."/>
            <person name="Mejean V."/>
            <person name="Dubow M.S."/>
            <person name="Barras F."/>
            <person name="Barbe V."/>
            <person name="Weissenbach J."/>
            <person name="Mihalcescu I."/>
            <person name="Vermeglio A."/>
            <person name="Achouak W."/>
            <person name="Heulin T."/>
        </authorList>
    </citation>
    <scope>NUCLEOTIDE SEQUENCE [LARGE SCALE GENOMIC DNA]</scope>
    <source>
        <strain evidence="4">ATCC BAA-407 / DSM 14655 / LMG 21543 / TTB310</strain>
    </source>
</reference>
<evidence type="ECO:0000256" key="1">
    <source>
        <dbReference type="SAM" id="MobiDB-lite"/>
    </source>
</evidence>
<keyword evidence="2" id="KW-0472">Membrane</keyword>
<dbReference type="AlphaFoldDB" id="F5Y0K2"/>
<dbReference type="HOGENOM" id="CLU_119061_0_0_4"/>
<reference evidence="4" key="1">
    <citation type="submission" date="2006-01" db="EMBL/GenBank/DDBJ databases">
        <title>Genome of the cyst-dividing bacterium Ramlibacter tataouinensis.</title>
        <authorList>
            <person name="Barakat M."/>
            <person name="Ortet P."/>
            <person name="De Luca G."/>
            <person name="Jourlin-Castelli C."/>
            <person name="Ansaldi M."/>
            <person name="Py B."/>
            <person name="Fichant G."/>
            <person name="Coutinho P."/>
            <person name="Voulhoux R."/>
            <person name="Bastien O."/>
            <person name="Roy S."/>
            <person name="Marechal E."/>
            <person name="Henrissat B."/>
            <person name="Quentin Y."/>
            <person name="Noirot P."/>
            <person name="Filloux A."/>
            <person name="Mejean V."/>
            <person name="DuBow M."/>
            <person name="Barras F."/>
            <person name="Heulin T."/>
        </authorList>
    </citation>
    <scope>NUCLEOTIDE SEQUENCE [LARGE SCALE GENOMIC DNA]</scope>
    <source>
        <strain evidence="4">ATCC BAA-407 / DSM 14655 / LMG 21543 / TTB310</strain>
    </source>
</reference>
<dbReference type="RefSeq" id="WP_013901640.1">
    <property type="nucleotide sequence ID" value="NC_015677.1"/>
</dbReference>
<dbReference type="Pfam" id="PF11157">
    <property type="entry name" value="DUF2937"/>
    <property type="match status" value="1"/>
</dbReference>
<evidence type="ECO:0000313" key="3">
    <source>
        <dbReference type="EMBL" id="AEG93408.1"/>
    </source>
</evidence>
<feature type="transmembrane region" description="Helical" evidence="2">
    <location>
        <begin position="137"/>
        <end position="161"/>
    </location>
</feature>
<gene>
    <name evidence="3" type="ordered locus">Rta_23100</name>
</gene>
<keyword evidence="2" id="KW-0812">Transmembrane</keyword>
<proteinExistence type="predicted"/>
<keyword evidence="4" id="KW-1185">Reference proteome</keyword>
<name>F5Y0K2_RAMTT</name>
<dbReference type="OrthoDB" id="193051at2"/>
<protein>
    <submittedName>
        <fullName evidence="3">Uncharacterized protein</fullName>
    </submittedName>
</protein>
<dbReference type="eggNOG" id="ENOG5032YDB">
    <property type="taxonomic scope" value="Bacteria"/>
</dbReference>
<sequence>MGILTGLVDRAVLVAAFIGGATVPSFVAQYRQRVGGALEQAKRDLAPFQDIADRMFKGDIRALIDHHWQSTDPVFRAESQAISNLVDSVNRLTQASTALQDDLYHQLAYLARSADIGMLRATWSQFEPAVSFAPQTLLAGVCIGAAVWLVFFVLMHAVLALTRRSLPPLQFWPKAKPKIESPADAKPSGGRGRSRAAG</sequence>
<evidence type="ECO:0000256" key="2">
    <source>
        <dbReference type="SAM" id="Phobius"/>
    </source>
</evidence>